<comment type="similarity">
    <text evidence="2">Belongs to the bacterial solute-binding protein 5 family.</text>
</comment>
<reference key="1">
    <citation type="submission" date="2017-08" db="EMBL/GenBank/DDBJ databases">
        <title>A dynamic microbial community with high functional redundancy inhabits the cold, oxic subseafloor aquifer.</title>
        <authorList>
            <person name="Tully B.J."/>
            <person name="Wheat C.G."/>
            <person name="Glazer B.T."/>
            <person name="Huber J.A."/>
        </authorList>
    </citation>
    <scope>NUCLEOTIDE SEQUENCE [LARGE SCALE GENOMIC DNA]</scope>
</reference>
<reference evidence="4" key="2">
    <citation type="journal article" date="2018" name="ISME J.">
        <title>A dynamic microbial community with high functional redundancy inhabits the cold, oxic subseafloor aquifer.</title>
        <authorList>
            <person name="Tully B.J."/>
            <person name="Wheat C.G."/>
            <person name="Glazer B.T."/>
            <person name="Huber J.A."/>
        </authorList>
    </citation>
    <scope>NUCLEOTIDE SEQUENCE</scope>
    <source>
        <strain evidence="4">NORP83</strain>
    </source>
</reference>
<dbReference type="Gene3D" id="3.40.190.10">
    <property type="entry name" value="Periplasmic binding protein-like II"/>
    <property type="match status" value="1"/>
</dbReference>
<protein>
    <recommendedName>
        <fullName evidence="3">Solute-binding protein family 5 domain-containing protein</fullName>
    </recommendedName>
</protein>
<dbReference type="SUPFAM" id="SSF53850">
    <property type="entry name" value="Periplasmic binding protein-like II"/>
    <property type="match status" value="1"/>
</dbReference>
<gene>
    <name evidence="4" type="ORF">COB13_04380</name>
</gene>
<comment type="caution">
    <text evidence="4">The sequence shown here is derived from an EMBL/GenBank/DDBJ whole genome shotgun (WGS) entry which is preliminary data.</text>
</comment>
<evidence type="ECO:0000259" key="3">
    <source>
        <dbReference type="Pfam" id="PF00496"/>
    </source>
</evidence>
<dbReference type="PANTHER" id="PTHR30290">
    <property type="entry name" value="PERIPLASMIC BINDING COMPONENT OF ABC TRANSPORTER"/>
    <property type="match status" value="1"/>
</dbReference>
<accession>A0A2A4Z7B1</accession>
<organism evidence="4">
    <name type="scientific">OCS116 cluster bacterium</name>
    <dbReference type="NCBI Taxonomy" id="2030921"/>
    <lineage>
        <taxon>Bacteria</taxon>
        <taxon>Pseudomonadati</taxon>
        <taxon>Pseudomonadota</taxon>
        <taxon>Alphaproteobacteria</taxon>
        <taxon>OCS116 cluster</taxon>
    </lineage>
</organism>
<comment type="subcellular location">
    <subcellularLocation>
        <location evidence="1">Periplasm</location>
    </subcellularLocation>
</comment>
<proteinExistence type="inferred from homology"/>
<sequence length="653" mass="71896">MGLTIMAHVKFIGGKPMKHLSYLLLAGVSAIGIAGSAYAADYNQAPEFAKMVEAGTLPAVAERLGEEPLIMEPVDEVGKYGGLHTAGMVGGNDRNMLLKFTGYEPLFAWDRQWTGKIIPNIAKSYTASNDATTYTFELRAGMKWSDGNEFTAEDIAFFINDVVSNKKLYPSIPSWLLVDGKLPEVTVNSPTSITFKFSKPYGLFMKSVAGVFGTQLNMLSKNYCAQFLPKYNPKAEEIAAAAGATDWADHMINMCGVEIENIQRWRNAERPTLEAFLIVEPYVAGASQVTFHRNPYYWKVDPAGNQLPYLDGAAFTINADKQTALLAAIAGKTTFQQRHIATTANKPVLFDAKESGGIELVPRRVLTTADAAISINLTHEDPVKRAIFSNKDFRIALSHAIDRQAIIDTIYLGQAEAKQVSPTTDSAFGNKRLSTQYIEYDVDTANKMLDAVGLDKKDSNGMRLTAEGKPLVLNLMTVAALGSQADVSELVVQYWQAVGVDARLQTVDRTRFYEVKNNNDHDAVVWPGGGDGIEGYLDPRYLMPFSTESNYAVSWGKYYQGLDGGEEPPQAIKDQWELYEQLKSTADEDLQAKLWQQILEIAADQFYAIGVSSSPPGYAIKSKNLGNVEVNSPVSWLYPNPGPINSAQWYLKN</sequence>
<feature type="domain" description="Solute-binding protein family 5" evidence="3">
    <location>
        <begin position="116"/>
        <end position="534"/>
    </location>
</feature>
<dbReference type="PANTHER" id="PTHR30290:SF62">
    <property type="entry name" value="OLIGOPEPTIDE ABC TRANSPORTER, PERIPLASMIC OLIGOPEPTIDE-BINDING PROTEIN"/>
    <property type="match status" value="1"/>
</dbReference>
<dbReference type="EMBL" id="NVUS01000004">
    <property type="protein sequence ID" value="PCJ02436.1"/>
    <property type="molecule type" value="Genomic_DNA"/>
</dbReference>
<name>A0A2A4Z7B1_9PROT</name>
<dbReference type="InterPro" id="IPR000914">
    <property type="entry name" value="SBP_5_dom"/>
</dbReference>
<dbReference type="GO" id="GO:1904680">
    <property type="term" value="F:peptide transmembrane transporter activity"/>
    <property type="evidence" value="ECO:0007669"/>
    <property type="project" value="TreeGrafter"/>
</dbReference>
<dbReference type="AlphaFoldDB" id="A0A2A4Z7B1"/>
<dbReference type="GO" id="GO:0015833">
    <property type="term" value="P:peptide transport"/>
    <property type="evidence" value="ECO:0007669"/>
    <property type="project" value="TreeGrafter"/>
</dbReference>
<dbReference type="InterPro" id="IPR039424">
    <property type="entry name" value="SBP_5"/>
</dbReference>
<evidence type="ECO:0000256" key="1">
    <source>
        <dbReference type="ARBA" id="ARBA00004418"/>
    </source>
</evidence>
<evidence type="ECO:0000313" key="4">
    <source>
        <dbReference type="EMBL" id="PCJ02436.1"/>
    </source>
</evidence>
<dbReference type="Gene3D" id="3.10.105.10">
    <property type="entry name" value="Dipeptide-binding Protein, Domain 3"/>
    <property type="match status" value="1"/>
</dbReference>
<dbReference type="CDD" id="cd08500">
    <property type="entry name" value="PBP2_NikA_DppA_OppA_like_4"/>
    <property type="match status" value="1"/>
</dbReference>
<evidence type="ECO:0000256" key="2">
    <source>
        <dbReference type="ARBA" id="ARBA00005695"/>
    </source>
</evidence>
<dbReference type="Pfam" id="PF00496">
    <property type="entry name" value="SBP_bac_5"/>
    <property type="match status" value="1"/>
</dbReference>